<proteinExistence type="inferred from homology"/>
<evidence type="ECO:0000256" key="5">
    <source>
        <dbReference type="ARBA" id="ARBA00047503"/>
    </source>
</evidence>
<dbReference type="SUPFAM" id="SSF53756">
    <property type="entry name" value="UDP-Glycosyltransferase/glycogen phosphorylase"/>
    <property type="match status" value="1"/>
</dbReference>
<dbReference type="GO" id="GO:0009244">
    <property type="term" value="P:lipopolysaccharide core region biosynthetic process"/>
    <property type="evidence" value="ECO:0007669"/>
    <property type="project" value="TreeGrafter"/>
</dbReference>
<comment type="similarity">
    <text evidence="3">Belongs to the glycosyltransferase 9 family.</text>
</comment>
<sequence>MTLNLCRILVVGPAWIGDMVMAQSLFKLLRQTRPGCSVSVIAPTVTAPLLDRMDEVSESFPADFKHNRLQLIDRIRLGRELRDRKYDQAIVLPGSLKSAIVAWIAGIPVRTGYQQELRYGLLNDLRDRQWQELPLQVQRFVQLAQSSESPPVQTWPEPRLKAYPENAGSILAELGFPSSL</sequence>
<gene>
    <name evidence="6" type="ORF">METZ01_LOCUS329206</name>
</gene>
<dbReference type="PANTHER" id="PTHR30160">
    <property type="entry name" value="TETRAACYLDISACCHARIDE 4'-KINASE-RELATED"/>
    <property type="match status" value="1"/>
</dbReference>
<dbReference type="EC" id="2.4.99.24" evidence="4"/>
<dbReference type="GO" id="GO:0008713">
    <property type="term" value="F:ADP-heptose-lipopolysaccharide heptosyltransferase activity"/>
    <property type="evidence" value="ECO:0007669"/>
    <property type="project" value="UniProtKB-EC"/>
</dbReference>
<dbReference type="InterPro" id="IPR051199">
    <property type="entry name" value="LPS_LOS_Heptosyltrfase"/>
</dbReference>
<dbReference type="Gene3D" id="3.40.50.2000">
    <property type="entry name" value="Glycogen Phosphorylase B"/>
    <property type="match status" value="1"/>
</dbReference>
<keyword evidence="1" id="KW-0328">Glycosyltransferase</keyword>
<evidence type="ECO:0000256" key="4">
    <source>
        <dbReference type="ARBA" id="ARBA00044042"/>
    </source>
</evidence>
<comment type="catalytic activity">
    <reaction evidence="5">
        <text>an L-alpha-D-Hep-(1-&gt;5)-[alpha-Kdo-(2-&gt;4)]-alpha-Kdo-(2-&gt;6)-lipid A + ADP-L-glycero-beta-D-manno-heptose = an L-alpha-D-Hep-(1-&gt;3)-L-alpha-D-Hep-(1-&gt;5)-[alpha-Kdo-(2-&gt;4)]-alpha-Kdo-(2-&gt;6)-lipid A + ADP + H(+)</text>
        <dbReference type="Rhea" id="RHEA:74071"/>
        <dbReference type="ChEBI" id="CHEBI:15378"/>
        <dbReference type="ChEBI" id="CHEBI:61506"/>
        <dbReference type="ChEBI" id="CHEBI:193068"/>
        <dbReference type="ChEBI" id="CHEBI:193069"/>
        <dbReference type="ChEBI" id="CHEBI:456216"/>
        <dbReference type="EC" id="2.4.99.24"/>
    </reaction>
</comment>
<dbReference type="GO" id="GO:0005829">
    <property type="term" value="C:cytosol"/>
    <property type="evidence" value="ECO:0007669"/>
    <property type="project" value="TreeGrafter"/>
</dbReference>
<dbReference type="AlphaFoldDB" id="A0A382PWB9"/>
<reference evidence="6" key="1">
    <citation type="submission" date="2018-05" db="EMBL/GenBank/DDBJ databases">
        <authorList>
            <person name="Lanie J.A."/>
            <person name="Ng W.-L."/>
            <person name="Kazmierczak K.M."/>
            <person name="Andrzejewski T.M."/>
            <person name="Davidsen T.M."/>
            <person name="Wayne K.J."/>
            <person name="Tettelin H."/>
            <person name="Glass J.I."/>
            <person name="Rusch D."/>
            <person name="Podicherti R."/>
            <person name="Tsui H.-C.T."/>
            <person name="Winkler M.E."/>
        </authorList>
    </citation>
    <scope>NUCLEOTIDE SEQUENCE</scope>
</reference>
<organism evidence="6">
    <name type="scientific">marine metagenome</name>
    <dbReference type="NCBI Taxonomy" id="408172"/>
    <lineage>
        <taxon>unclassified sequences</taxon>
        <taxon>metagenomes</taxon>
        <taxon>ecological metagenomes</taxon>
    </lineage>
</organism>
<dbReference type="InterPro" id="IPR011910">
    <property type="entry name" value="RfaF"/>
</dbReference>
<accession>A0A382PWB9</accession>
<evidence type="ECO:0000313" key="6">
    <source>
        <dbReference type="EMBL" id="SVC76352.1"/>
    </source>
</evidence>
<dbReference type="EMBL" id="UINC01109488">
    <property type="protein sequence ID" value="SVC76352.1"/>
    <property type="molecule type" value="Genomic_DNA"/>
</dbReference>
<keyword evidence="2" id="KW-0808">Transferase</keyword>
<dbReference type="Pfam" id="PF01075">
    <property type="entry name" value="Glyco_transf_9"/>
    <property type="match status" value="1"/>
</dbReference>
<evidence type="ECO:0000256" key="2">
    <source>
        <dbReference type="ARBA" id="ARBA00022679"/>
    </source>
</evidence>
<name>A0A382PWB9_9ZZZZ</name>
<dbReference type="CDD" id="cd03789">
    <property type="entry name" value="GT9_LPS_heptosyltransferase"/>
    <property type="match status" value="1"/>
</dbReference>
<evidence type="ECO:0000256" key="1">
    <source>
        <dbReference type="ARBA" id="ARBA00022676"/>
    </source>
</evidence>
<protein>
    <recommendedName>
        <fullName evidence="4">lipopolysaccharide heptosyltransferase II</fullName>
        <ecNumber evidence="4">2.4.99.24</ecNumber>
    </recommendedName>
</protein>
<dbReference type="InterPro" id="IPR002201">
    <property type="entry name" value="Glyco_trans_9"/>
</dbReference>
<evidence type="ECO:0000256" key="3">
    <source>
        <dbReference type="ARBA" id="ARBA00043995"/>
    </source>
</evidence>
<dbReference type="PANTHER" id="PTHR30160:SF7">
    <property type="entry name" value="ADP-HEPTOSE--LPS HEPTOSYLTRANSFERASE 2"/>
    <property type="match status" value="1"/>
</dbReference>
<feature type="non-terminal residue" evidence="6">
    <location>
        <position position="180"/>
    </location>
</feature>
<dbReference type="NCBIfam" id="TIGR02195">
    <property type="entry name" value="heptsyl_trn_II"/>
    <property type="match status" value="1"/>
</dbReference>